<keyword evidence="8" id="KW-1185">Reference proteome</keyword>
<evidence type="ECO:0000259" key="6">
    <source>
        <dbReference type="Pfam" id="PF08281"/>
    </source>
</evidence>
<evidence type="ECO:0000256" key="1">
    <source>
        <dbReference type="ARBA" id="ARBA00010641"/>
    </source>
</evidence>
<dbReference type="Pfam" id="PF08281">
    <property type="entry name" value="Sigma70_r4_2"/>
    <property type="match status" value="1"/>
</dbReference>
<dbReference type="CDD" id="cd06171">
    <property type="entry name" value="Sigma70_r4"/>
    <property type="match status" value="1"/>
</dbReference>
<dbReference type="InterPro" id="IPR014284">
    <property type="entry name" value="RNA_pol_sigma-70_dom"/>
</dbReference>
<proteinExistence type="inferred from homology"/>
<dbReference type="GO" id="GO:0006352">
    <property type="term" value="P:DNA-templated transcription initiation"/>
    <property type="evidence" value="ECO:0007669"/>
    <property type="project" value="InterPro"/>
</dbReference>
<dbReference type="NCBIfam" id="TIGR02985">
    <property type="entry name" value="Sig70_bacteroi1"/>
    <property type="match status" value="1"/>
</dbReference>
<feature type="domain" description="RNA polymerase sigma factor 70 region 4 type 2" evidence="6">
    <location>
        <begin position="128"/>
        <end position="179"/>
    </location>
</feature>
<dbReference type="PANTHER" id="PTHR43133:SF46">
    <property type="entry name" value="RNA POLYMERASE SIGMA-70 FACTOR ECF SUBFAMILY"/>
    <property type="match status" value="1"/>
</dbReference>
<evidence type="ECO:0000256" key="2">
    <source>
        <dbReference type="ARBA" id="ARBA00023015"/>
    </source>
</evidence>
<keyword evidence="4" id="KW-0804">Transcription</keyword>
<evidence type="ECO:0000259" key="5">
    <source>
        <dbReference type="Pfam" id="PF04542"/>
    </source>
</evidence>
<dbReference type="GO" id="GO:0016987">
    <property type="term" value="F:sigma factor activity"/>
    <property type="evidence" value="ECO:0007669"/>
    <property type="project" value="UniProtKB-KW"/>
</dbReference>
<accession>A0A1W1YP90</accession>
<evidence type="ECO:0000256" key="3">
    <source>
        <dbReference type="ARBA" id="ARBA00023082"/>
    </source>
</evidence>
<dbReference type="SUPFAM" id="SSF88659">
    <property type="entry name" value="Sigma3 and sigma4 domains of RNA polymerase sigma factors"/>
    <property type="match status" value="1"/>
</dbReference>
<dbReference type="GO" id="GO:0003677">
    <property type="term" value="F:DNA binding"/>
    <property type="evidence" value="ECO:0007669"/>
    <property type="project" value="InterPro"/>
</dbReference>
<organism evidence="7 8">
    <name type="scientific">Pedobacter africanus</name>
    <dbReference type="NCBI Taxonomy" id="151894"/>
    <lineage>
        <taxon>Bacteria</taxon>
        <taxon>Pseudomonadati</taxon>
        <taxon>Bacteroidota</taxon>
        <taxon>Sphingobacteriia</taxon>
        <taxon>Sphingobacteriales</taxon>
        <taxon>Sphingobacteriaceae</taxon>
        <taxon>Pedobacter</taxon>
    </lineage>
</organism>
<dbReference type="InterPro" id="IPR007627">
    <property type="entry name" value="RNA_pol_sigma70_r2"/>
</dbReference>
<name>A0A1W1YP90_9SPHI</name>
<dbReference type="NCBIfam" id="TIGR02937">
    <property type="entry name" value="sigma70-ECF"/>
    <property type="match status" value="1"/>
</dbReference>
<dbReference type="STRING" id="151894.SAMN04488524_0052"/>
<evidence type="ECO:0000313" key="7">
    <source>
        <dbReference type="EMBL" id="SMC37558.1"/>
    </source>
</evidence>
<dbReference type="EMBL" id="FWXT01000001">
    <property type="protein sequence ID" value="SMC37558.1"/>
    <property type="molecule type" value="Genomic_DNA"/>
</dbReference>
<dbReference type="SUPFAM" id="SSF88946">
    <property type="entry name" value="Sigma2 domain of RNA polymerase sigma factors"/>
    <property type="match status" value="1"/>
</dbReference>
<evidence type="ECO:0000313" key="8">
    <source>
        <dbReference type="Proteomes" id="UP000192756"/>
    </source>
</evidence>
<protein>
    <submittedName>
        <fullName evidence="7">RNA polymerase sigma-70 factor, ECF subfamily</fullName>
    </submittedName>
</protein>
<dbReference type="OrthoDB" id="1100095at2"/>
<reference evidence="8" key="1">
    <citation type="submission" date="2017-04" db="EMBL/GenBank/DDBJ databases">
        <authorList>
            <person name="Varghese N."/>
            <person name="Submissions S."/>
        </authorList>
    </citation>
    <scope>NUCLEOTIDE SEQUENCE [LARGE SCALE GENOMIC DNA]</scope>
    <source>
        <strain evidence="8">DSM 12126</strain>
    </source>
</reference>
<dbReference type="Proteomes" id="UP000192756">
    <property type="component" value="Unassembled WGS sequence"/>
</dbReference>
<dbReference type="Gene3D" id="1.10.1740.10">
    <property type="match status" value="1"/>
</dbReference>
<dbReference type="Gene3D" id="1.10.10.10">
    <property type="entry name" value="Winged helix-like DNA-binding domain superfamily/Winged helix DNA-binding domain"/>
    <property type="match status" value="1"/>
</dbReference>
<dbReference type="AlphaFoldDB" id="A0A1W1YP90"/>
<keyword evidence="2" id="KW-0805">Transcription regulation</keyword>
<dbReference type="InterPro" id="IPR013249">
    <property type="entry name" value="RNA_pol_sigma70_r4_t2"/>
</dbReference>
<sequence length="196" mass="22693">MSVKIIAAPLSTDMVTSLKKGEAQAMEQIYKDHWADVFDSACRRVRDKDVAQDITQEIFISLWTNRQRLAIKGSLRSYLQAAVKYKVINYFKSAIVKDKYQEDMFFLAEGQMELSAENKLMVKDMNKEIDEALQALPEKMRQIFRMSRMQEKTIREIAAELGLSVQTVKNQISAALKMLKERLSYLPFLILILLFI</sequence>
<dbReference type="PANTHER" id="PTHR43133">
    <property type="entry name" value="RNA POLYMERASE ECF-TYPE SIGMA FACTO"/>
    <property type="match status" value="1"/>
</dbReference>
<comment type="similarity">
    <text evidence="1">Belongs to the sigma-70 factor family. ECF subfamily.</text>
</comment>
<dbReference type="InterPro" id="IPR013324">
    <property type="entry name" value="RNA_pol_sigma_r3/r4-like"/>
</dbReference>
<evidence type="ECO:0000256" key="4">
    <source>
        <dbReference type="ARBA" id="ARBA00023163"/>
    </source>
</evidence>
<keyword evidence="3" id="KW-0731">Sigma factor</keyword>
<dbReference type="InterPro" id="IPR013325">
    <property type="entry name" value="RNA_pol_sigma_r2"/>
</dbReference>
<dbReference type="InterPro" id="IPR014327">
    <property type="entry name" value="RNA_pol_sigma70_bacteroid"/>
</dbReference>
<dbReference type="InterPro" id="IPR039425">
    <property type="entry name" value="RNA_pol_sigma-70-like"/>
</dbReference>
<gene>
    <name evidence="7" type="ORF">SAMN04488524_0052</name>
</gene>
<feature type="domain" description="RNA polymerase sigma-70 region 2" evidence="5">
    <location>
        <begin position="30"/>
        <end position="93"/>
    </location>
</feature>
<dbReference type="InterPro" id="IPR036388">
    <property type="entry name" value="WH-like_DNA-bd_sf"/>
</dbReference>
<dbReference type="RefSeq" id="WP_084236286.1">
    <property type="nucleotide sequence ID" value="NZ_FWXT01000001.1"/>
</dbReference>
<dbReference type="Pfam" id="PF04542">
    <property type="entry name" value="Sigma70_r2"/>
    <property type="match status" value="1"/>
</dbReference>